<dbReference type="InterPro" id="IPR005181">
    <property type="entry name" value="SASA"/>
</dbReference>
<dbReference type="GO" id="GO:0005975">
    <property type="term" value="P:carbohydrate metabolic process"/>
    <property type="evidence" value="ECO:0007669"/>
    <property type="project" value="TreeGrafter"/>
</dbReference>
<dbReference type="EMBL" id="JACHGY010000001">
    <property type="protein sequence ID" value="MBB6430645.1"/>
    <property type="molecule type" value="Genomic_DNA"/>
</dbReference>
<evidence type="ECO:0000256" key="1">
    <source>
        <dbReference type="ARBA" id="ARBA00022801"/>
    </source>
</evidence>
<dbReference type="RefSeq" id="WP_184678147.1">
    <property type="nucleotide sequence ID" value="NZ_JACHGY010000001.1"/>
</dbReference>
<evidence type="ECO:0000313" key="3">
    <source>
        <dbReference type="EMBL" id="MBB6430645.1"/>
    </source>
</evidence>
<organism evidence="3 4">
    <name type="scientific">Algisphaera agarilytica</name>
    <dbReference type="NCBI Taxonomy" id="1385975"/>
    <lineage>
        <taxon>Bacteria</taxon>
        <taxon>Pseudomonadati</taxon>
        <taxon>Planctomycetota</taxon>
        <taxon>Phycisphaerae</taxon>
        <taxon>Phycisphaerales</taxon>
        <taxon>Phycisphaeraceae</taxon>
        <taxon>Algisphaera</taxon>
    </lineage>
</organism>
<dbReference type="Gene3D" id="3.40.50.1110">
    <property type="entry name" value="SGNH hydrolase"/>
    <property type="match status" value="1"/>
</dbReference>
<dbReference type="EC" id="3.1.1.53" evidence="3"/>
<dbReference type="GO" id="GO:0001681">
    <property type="term" value="F:sialate O-acetylesterase activity"/>
    <property type="evidence" value="ECO:0007669"/>
    <property type="project" value="UniProtKB-EC"/>
</dbReference>
<feature type="domain" description="Sialate O-acetylesterase" evidence="2">
    <location>
        <begin position="123"/>
        <end position="387"/>
    </location>
</feature>
<keyword evidence="1 3" id="KW-0378">Hydrolase</keyword>
<dbReference type="Proteomes" id="UP000541810">
    <property type="component" value="Unassembled WGS sequence"/>
</dbReference>
<name>A0A7X0HA55_9BACT</name>
<gene>
    <name evidence="3" type="ORF">HNQ40_002451</name>
</gene>
<reference evidence="3 4" key="1">
    <citation type="submission" date="2020-08" db="EMBL/GenBank/DDBJ databases">
        <title>Genomic Encyclopedia of Type Strains, Phase IV (KMG-IV): sequencing the most valuable type-strain genomes for metagenomic binning, comparative biology and taxonomic classification.</title>
        <authorList>
            <person name="Goeker M."/>
        </authorList>
    </citation>
    <scope>NUCLEOTIDE SEQUENCE [LARGE SCALE GENOMIC DNA]</scope>
    <source>
        <strain evidence="3 4">DSM 103725</strain>
    </source>
</reference>
<dbReference type="InterPro" id="IPR036514">
    <property type="entry name" value="SGNH_hydro_sf"/>
</dbReference>
<protein>
    <submittedName>
        <fullName evidence="3">Sialate O-acetylesterase</fullName>
        <ecNumber evidence="3">3.1.1.53</ecNumber>
    </submittedName>
</protein>
<proteinExistence type="predicted"/>
<keyword evidence="4" id="KW-1185">Reference proteome</keyword>
<dbReference type="AlphaFoldDB" id="A0A7X0HA55"/>
<dbReference type="Pfam" id="PF03629">
    <property type="entry name" value="SASA"/>
    <property type="match status" value="1"/>
</dbReference>
<dbReference type="PANTHER" id="PTHR22901">
    <property type="entry name" value="SIALATE O-ACETYLESTERASE"/>
    <property type="match status" value="1"/>
</dbReference>
<accession>A0A7X0HA55</accession>
<dbReference type="InterPro" id="IPR013783">
    <property type="entry name" value="Ig-like_fold"/>
</dbReference>
<sequence>MDDHWFVIQEIGSNMMNRLPLFVCTFFVFSVPALALELPAIFSDHMVLQRNMPVPVWGTSEPGQSITVTFGEVEAATVAGENGVWRVDLPAMEANADPVVLSVVAGDGKDEVSKRFKNVLVGEVWHCSGQSNMRWKVMNAAGAEAEIAAADYPLIRHFSNPMVSKAEPQFSTGGQWQVASPETIGGFSAVGFYFGRALFESQGVPIGLYQTAWGGASAEAYTSRQSLESSPVTAGVVLEYDEKLAAASHDKPVKKQHIPAALWNGMIHPVAPFAHRGVIWYQGENNANRGVPLEYRTLLPMMIEDWRELWSQPGEARDFPFLIVQLASFRKHPAQPPAYDDWAELRDSQAAVAAATKNTWATTAIDLGDANDIHPRNKQDVGRRFARLAERYVYGNKSVVPVGPQMYAIGYDSTEPGVATVRWNFAEGLTTTDDQPPRGFAIRRNPESNWVWANAEIEPRKRDTVRLTHPEGFDGPFEIRYAFSVNPADGPQGINLVNAEGLPAMPFRTDPVPTLD</sequence>
<evidence type="ECO:0000313" key="4">
    <source>
        <dbReference type="Proteomes" id="UP000541810"/>
    </source>
</evidence>
<dbReference type="PANTHER" id="PTHR22901:SF0">
    <property type="entry name" value="SIALATE O-ACETYLESTERASE"/>
    <property type="match status" value="1"/>
</dbReference>
<dbReference type="SUPFAM" id="SSF52266">
    <property type="entry name" value="SGNH hydrolase"/>
    <property type="match status" value="1"/>
</dbReference>
<dbReference type="InterPro" id="IPR039329">
    <property type="entry name" value="SIAE"/>
</dbReference>
<dbReference type="Gene3D" id="2.60.40.10">
    <property type="entry name" value="Immunoglobulins"/>
    <property type="match status" value="1"/>
</dbReference>
<comment type="caution">
    <text evidence="3">The sequence shown here is derived from an EMBL/GenBank/DDBJ whole genome shotgun (WGS) entry which is preliminary data.</text>
</comment>
<evidence type="ECO:0000259" key="2">
    <source>
        <dbReference type="Pfam" id="PF03629"/>
    </source>
</evidence>